<reference evidence="5 6" key="1">
    <citation type="submission" date="2018-08" db="EMBL/GenBank/DDBJ databases">
        <title>A genome reference for cultivated species of the human gut microbiota.</title>
        <authorList>
            <person name="Zou Y."/>
            <person name="Xue W."/>
            <person name="Luo G."/>
        </authorList>
    </citation>
    <scope>NUCLEOTIDE SEQUENCE [LARGE SCALE GENOMIC DNA]</scope>
    <source>
        <strain evidence="5 6">OF01-2LB</strain>
    </source>
</reference>
<name>A0A3E2W455_CLOIN</name>
<dbReference type="AlphaFoldDB" id="A0A3E2W455"/>
<organism evidence="5 6">
    <name type="scientific">Clostridium innocuum</name>
    <dbReference type="NCBI Taxonomy" id="1522"/>
    <lineage>
        <taxon>Bacteria</taxon>
        <taxon>Bacillati</taxon>
        <taxon>Bacillota</taxon>
        <taxon>Clostridia</taxon>
        <taxon>Eubacteriales</taxon>
        <taxon>Clostridiaceae</taxon>
        <taxon>Clostridium</taxon>
    </lineage>
</organism>
<sequence length="310" mass="34492">MYSERKKSCTIHCLKACTLSEKEVIALETSQLKELQVFAAQLRMDILEMLEHRGYGHLGGSLSIVELMSVLYGKQLHVDPKNPKMEDRDMVVLSKGHAGPAWYCALAEKGFFDKEWLMTLNDGGTRLPSHPDRTKTPGVDMTTGSLGQGTSAAAGIATGLRMKESSRYVYMIVGDGELNEGQCWEAFQYVAHYKLNNCIVIIDDNKRQLDGYTKDVMNPFSIPDKMKAFGFDVQVVKGNDIEAIDAAIEQAKAVKDQAVCIVLDTIKGQGVPYFEEMVSNHSVKFNSDEVINETHKAIADLKQFIEKEGQ</sequence>
<keyword evidence="3" id="KW-0786">Thiamine pyrophosphate</keyword>
<evidence type="ECO:0000313" key="5">
    <source>
        <dbReference type="EMBL" id="RGC18498.1"/>
    </source>
</evidence>
<dbReference type="OrthoDB" id="8732661at2"/>
<dbReference type="EMBL" id="QVEV01000002">
    <property type="protein sequence ID" value="RGC18498.1"/>
    <property type="molecule type" value="Genomic_DNA"/>
</dbReference>
<dbReference type="InterPro" id="IPR005474">
    <property type="entry name" value="Transketolase_N"/>
</dbReference>
<gene>
    <name evidence="5" type="ORF">DXA38_02030</name>
</gene>
<comment type="similarity">
    <text evidence="2">Belongs to the transketolase family.</text>
</comment>
<comment type="cofactor">
    <cofactor evidence="1">
        <name>thiamine diphosphate</name>
        <dbReference type="ChEBI" id="CHEBI:58937"/>
    </cofactor>
</comment>
<dbReference type="SUPFAM" id="SSF52518">
    <property type="entry name" value="Thiamin diphosphate-binding fold (THDP-binding)"/>
    <property type="match status" value="1"/>
</dbReference>
<dbReference type="Pfam" id="PF00456">
    <property type="entry name" value="Transketolase_N"/>
    <property type="match status" value="1"/>
</dbReference>
<evidence type="ECO:0000256" key="2">
    <source>
        <dbReference type="ARBA" id="ARBA00007131"/>
    </source>
</evidence>
<evidence type="ECO:0000259" key="4">
    <source>
        <dbReference type="Pfam" id="PF00456"/>
    </source>
</evidence>
<dbReference type="PANTHER" id="PTHR47514:SF1">
    <property type="entry name" value="TRANSKETOLASE N-TERMINAL SECTION-RELATED"/>
    <property type="match status" value="1"/>
</dbReference>
<evidence type="ECO:0000313" key="6">
    <source>
        <dbReference type="Proteomes" id="UP000260025"/>
    </source>
</evidence>
<proteinExistence type="inferred from homology"/>
<evidence type="ECO:0000256" key="1">
    <source>
        <dbReference type="ARBA" id="ARBA00001964"/>
    </source>
</evidence>
<accession>A0A3E2W455</accession>
<evidence type="ECO:0000256" key="3">
    <source>
        <dbReference type="ARBA" id="ARBA00023052"/>
    </source>
</evidence>
<dbReference type="Gene3D" id="3.40.50.970">
    <property type="match status" value="1"/>
</dbReference>
<dbReference type="CDD" id="cd02012">
    <property type="entry name" value="TPP_TK"/>
    <property type="match status" value="1"/>
</dbReference>
<protein>
    <submittedName>
        <fullName evidence="5">Transketolase</fullName>
    </submittedName>
</protein>
<dbReference type="Proteomes" id="UP000260025">
    <property type="component" value="Unassembled WGS sequence"/>
</dbReference>
<feature type="domain" description="Transketolase N-terminal" evidence="4">
    <location>
        <begin position="40"/>
        <end position="293"/>
    </location>
</feature>
<dbReference type="PANTHER" id="PTHR47514">
    <property type="entry name" value="TRANSKETOLASE N-TERMINAL SECTION-RELATED"/>
    <property type="match status" value="1"/>
</dbReference>
<dbReference type="InterPro" id="IPR029061">
    <property type="entry name" value="THDP-binding"/>
</dbReference>
<comment type="caution">
    <text evidence="5">The sequence shown here is derived from an EMBL/GenBank/DDBJ whole genome shotgun (WGS) entry which is preliminary data.</text>
</comment>